<gene>
    <name evidence="1" type="ORF">MRATA1EN22A_LOCUS28083</name>
</gene>
<organism evidence="1 2">
    <name type="scientific">Rangifer tarandus platyrhynchus</name>
    <name type="common">Svalbard reindeer</name>
    <dbReference type="NCBI Taxonomy" id="3082113"/>
    <lineage>
        <taxon>Eukaryota</taxon>
        <taxon>Metazoa</taxon>
        <taxon>Chordata</taxon>
        <taxon>Craniata</taxon>
        <taxon>Vertebrata</taxon>
        <taxon>Euteleostomi</taxon>
        <taxon>Mammalia</taxon>
        <taxon>Eutheria</taxon>
        <taxon>Laurasiatheria</taxon>
        <taxon>Artiodactyla</taxon>
        <taxon>Ruminantia</taxon>
        <taxon>Pecora</taxon>
        <taxon>Cervidae</taxon>
        <taxon>Odocoileinae</taxon>
        <taxon>Rangifer</taxon>
    </lineage>
</organism>
<evidence type="ECO:0000313" key="2">
    <source>
        <dbReference type="Proteomes" id="UP001162501"/>
    </source>
</evidence>
<evidence type="ECO:0000313" key="1">
    <source>
        <dbReference type="EMBL" id="CAN0570091.1"/>
    </source>
</evidence>
<reference evidence="1" key="1">
    <citation type="submission" date="2023-05" db="EMBL/GenBank/DDBJ databases">
        <authorList>
            <consortium name="ELIXIR-Norway"/>
        </authorList>
    </citation>
    <scope>NUCLEOTIDE SEQUENCE</scope>
</reference>
<name>A0AC60A875_RANTA</name>
<dbReference type="Proteomes" id="UP001162501">
    <property type="component" value="Chromosome 9"/>
</dbReference>
<protein>
    <submittedName>
        <fullName evidence="1">Uncharacterized protein</fullName>
    </submittedName>
</protein>
<accession>A0AC60A875</accession>
<proteinExistence type="predicted"/>
<reference evidence="1" key="2">
    <citation type="submission" date="2025-03" db="EMBL/GenBank/DDBJ databases">
        <authorList>
            <consortium name="ELIXIR-Norway"/>
            <consortium name="Elixir Norway"/>
        </authorList>
    </citation>
    <scope>NUCLEOTIDE SEQUENCE</scope>
</reference>
<dbReference type="EMBL" id="OX596093">
    <property type="protein sequence ID" value="CAN0570091.1"/>
    <property type="molecule type" value="Genomic_DNA"/>
</dbReference>
<sequence>MHFGQDRDPWGPDTTQESELPENRPLWGLIAGTPWPITLLTDVQRSRPGWTGLTSSVAAGAPGTERGQQVRLAPAVLCLLYRLAHLLCLFVSTASGHVSEWLLHQPGAPRPPVCYKYLLGTSCGPHTSPGAKPCAGEQN</sequence>